<evidence type="ECO:0000256" key="2">
    <source>
        <dbReference type="ARBA" id="ARBA00022729"/>
    </source>
</evidence>
<dbReference type="GO" id="GO:0001817">
    <property type="term" value="P:regulation of cytokine production"/>
    <property type="evidence" value="ECO:0007669"/>
    <property type="project" value="TreeGrafter"/>
</dbReference>
<keyword evidence="2" id="KW-0732">Signal</keyword>
<name>A0A3B1K757_ASTMX</name>
<dbReference type="InterPro" id="IPR036179">
    <property type="entry name" value="Ig-like_dom_sf"/>
</dbReference>
<evidence type="ECO:0000256" key="4">
    <source>
        <dbReference type="ARBA" id="ARBA00023157"/>
    </source>
</evidence>
<dbReference type="Proteomes" id="UP000018467">
    <property type="component" value="Unassembled WGS sequence"/>
</dbReference>
<evidence type="ECO:0000256" key="5">
    <source>
        <dbReference type="ARBA" id="ARBA00023180"/>
    </source>
</evidence>
<dbReference type="InParanoid" id="A0A3B1K757"/>
<dbReference type="PANTHER" id="PTHR24100:SF151">
    <property type="entry name" value="ICOS LIGAND"/>
    <property type="match status" value="1"/>
</dbReference>
<evidence type="ECO:0000313" key="8">
    <source>
        <dbReference type="Ensembl" id="ENSAMXP00000049801.1"/>
    </source>
</evidence>
<comment type="subcellular location">
    <subcellularLocation>
        <location evidence="1">Membrane</location>
    </subcellularLocation>
</comment>
<reference evidence="9" key="2">
    <citation type="journal article" date="2014" name="Nat. Commun.">
        <title>The cavefish genome reveals candidate genes for eye loss.</title>
        <authorList>
            <person name="McGaugh S.E."/>
            <person name="Gross J.B."/>
            <person name="Aken B."/>
            <person name="Blin M."/>
            <person name="Borowsky R."/>
            <person name="Chalopin D."/>
            <person name="Hinaux H."/>
            <person name="Jeffery W.R."/>
            <person name="Keene A."/>
            <person name="Ma L."/>
            <person name="Minx P."/>
            <person name="Murphy D."/>
            <person name="O'Quin K.E."/>
            <person name="Retaux S."/>
            <person name="Rohner N."/>
            <person name="Searle S.M."/>
            <person name="Stahl B.A."/>
            <person name="Tabin C."/>
            <person name="Volff J.N."/>
            <person name="Yoshizawa M."/>
            <person name="Warren W.C."/>
        </authorList>
    </citation>
    <scope>NUCLEOTIDE SEQUENCE [LARGE SCALE GENOMIC DNA]</scope>
    <source>
        <strain evidence="9">female</strain>
    </source>
</reference>
<dbReference type="PANTHER" id="PTHR24100">
    <property type="entry name" value="BUTYROPHILIN"/>
    <property type="match status" value="1"/>
</dbReference>
<evidence type="ECO:0000256" key="3">
    <source>
        <dbReference type="ARBA" id="ARBA00023136"/>
    </source>
</evidence>
<reference evidence="9" key="1">
    <citation type="submission" date="2013-03" db="EMBL/GenBank/DDBJ databases">
        <authorList>
            <person name="Jeffery W."/>
            <person name="Warren W."/>
            <person name="Wilson R.K."/>
        </authorList>
    </citation>
    <scope>NUCLEOTIDE SEQUENCE</scope>
    <source>
        <strain evidence="9">female</strain>
    </source>
</reference>
<keyword evidence="4" id="KW-1015">Disulfide bond</keyword>
<dbReference type="GO" id="GO:0050863">
    <property type="term" value="P:regulation of T cell activation"/>
    <property type="evidence" value="ECO:0007669"/>
    <property type="project" value="UniProtKB-ARBA"/>
</dbReference>
<dbReference type="PROSITE" id="PS50835">
    <property type="entry name" value="IG_LIKE"/>
    <property type="match status" value="1"/>
</dbReference>
<reference evidence="8" key="4">
    <citation type="submission" date="2025-09" db="UniProtKB">
        <authorList>
            <consortium name="Ensembl"/>
        </authorList>
    </citation>
    <scope>IDENTIFICATION</scope>
</reference>
<reference evidence="8" key="3">
    <citation type="submission" date="2025-08" db="UniProtKB">
        <authorList>
            <consortium name="Ensembl"/>
        </authorList>
    </citation>
    <scope>IDENTIFICATION</scope>
</reference>
<evidence type="ECO:0000313" key="9">
    <source>
        <dbReference type="Proteomes" id="UP000018467"/>
    </source>
</evidence>
<protein>
    <recommendedName>
        <fullName evidence="7">Ig-like domain-containing protein</fullName>
    </recommendedName>
</protein>
<sequence length="112" mass="13184">MTVEWARIDLYQTDNLVHLFEDYSDITYHQRQSYRGRTALFKEELLRGNTSLKLSAVQPSDEGAYKCVVRDRKSKWYDDVTLYVKVKGKDDIKINVTITHIVYLNHCKTLLP</sequence>
<dbReference type="GO" id="GO:1903037">
    <property type="term" value="P:regulation of leukocyte cell-cell adhesion"/>
    <property type="evidence" value="ECO:0007669"/>
    <property type="project" value="UniProtKB-ARBA"/>
</dbReference>
<dbReference type="GO" id="GO:0005102">
    <property type="term" value="F:signaling receptor binding"/>
    <property type="evidence" value="ECO:0007669"/>
    <property type="project" value="TreeGrafter"/>
</dbReference>
<evidence type="ECO:0000259" key="7">
    <source>
        <dbReference type="PROSITE" id="PS50835"/>
    </source>
</evidence>
<dbReference type="AlphaFoldDB" id="A0A3B1K757"/>
<dbReference type="InterPro" id="IPR013783">
    <property type="entry name" value="Ig-like_fold"/>
</dbReference>
<accession>A0A3B1K757</accession>
<evidence type="ECO:0000256" key="6">
    <source>
        <dbReference type="ARBA" id="ARBA00023319"/>
    </source>
</evidence>
<dbReference type="GeneTree" id="ENSGT01150000287951"/>
<dbReference type="FunFam" id="2.60.40.10:FF:000142">
    <property type="entry name" value="V-set domain-containing T-cell activation inhibitor 1"/>
    <property type="match status" value="1"/>
</dbReference>
<keyword evidence="9" id="KW-1185">Reference proteome</keyword>
<dbReference type="Ensembl" id="ENSAMXT00000035502.1">
    <property type="protein sequence ID" value="ENSAMXP00000049801.1"/>
    <property type="gene ID" value="ENSAMXG00000039520.1"/>
</dbReference>
<keyword evidence="6" id="KW-0393">Immunoglobulin domain</keyword>
<dbReference type="STRING" id="7994.ENSAMXP00000049801"/>
<dbReference type="Pfam" id="PF07686">
    <property type="entry name" value="V-set"/>
    <property type="match status" value="1"/>
</dbReference>
<evidence type="ECO:0000256" key="1">
    <source>
        <dbReference type="ARBA" id="ARBA00004370"/>
    </source>
</evidence>
<dbReference type="SUPFAM" id="SSF48726">
    <property type="entry name" value="Immunoglobulin"/>
    <property type="match status" value="1"/>
</dbReference>
<dbReference type="Gene3D" id="2.60.40.10">
    <property type="entry name" value="Immunoglobulins"/>
    <property type="match status" value="1"/>
</dbReference>
<keyword evidence="5" id="KW-0325">Glycoprotein</keyword>
<keyword evidence="3" id="KW-0472">Membrane</keyword>
<organism evidence="8 9">
    <name type="scientific">Astyanax mexicanus</name>
    <name type="common">Blind cave fish</name>
    <name type="synonym">Astyanax fasciatus mexicanus</name>
    <dbReference type="NCBI Taxonomy" id="7994"/>
    <lineage>
        <taxon>Eukaryota</taxon>
        <taxon>Metazoa</taxon>
        <taxon>Chordata</taxon>
        <taxon>Craniata</taxon>
        <taxon>Vertebrata</taxon>
        <taxon>Euteleostomi</taxon>
        <taxon>Actinopterygii</taxon>
        <taxon>Neopterygii</taxon>
        <taxon>Teleostei</taxon>
        <taxon>Ostariophysi</taxon>
        <taxon>Characiformes</taxon>
        <taxon>Characoidei</taxon>
        <taxon>Acestrorhamphidae</taxon>
        <taxon>Acestrorhamphinae</taxon>
        <taxon>Astyanax</taxon>
    </lineage>
</organism>
<dbReference type="InterPro" id="IPR013106">
    <property type="entry name" value="Ig_V-set"/>
</dbReference>
<dbReference type="Bgee" id="ENSAMXG00000039520">
    <property type="expression patterns" value="Expressed in embryo"/>
</dbReference>
<dbReference type="InterPro" id="IPR050504">
    <property type="entry name" value="IgSF_BTN/MOG"/>
</dbReference>
<proteinExistence type="predicted"/>
<feature type="domain" description="Ig-like" evidence="7">
    <location>
        <begin position="1"/>
        <end position="83"/>
    </location>
</feature>
<dbReference type="InterPro" id="IPR007110">
    <property type="entry name" value="Ig-like_dom"/>
</dbReference>
<dbReference type="GO" id="GO:0009897">
    <property type="term" value="C:external side of plasma membrane"/>
    <property type="evidence" value="ECO:0007669"/>
    <property type="project" value="TreeGrafter"/>
</dbReference>
<dbReference type="GO" id="GO:0050852">
    <property type="term" value="P:T cell receptor signaling pathway"/>
    <property type="evidence" value="ECO:0007669"/>
    <property type="project" value="TreeGrafter"/>
</dbReference>